<dbReference type="PANTHER" id="PTHR37984:SF5">
    <property type="entry name" value="PROTEIN NYNRIN-LIKE"/>
    <property type="match status" value="1"/>
</dbReference>
<dbReference type="GO" id="GO:0003676">
    <property type="term" value="F:nucleic acid binding"/>
    <property type="evidence" value="ECO:0007669"/>
    <property type="project" value="InterPro"/>
</dbReference>
<dbReference type="Gene3D" id="3.30.420.10">
    <property type="entry name" value="Ribonuclease H-like superfamily/Ribonuclease H"/>
    <property type="match status" value="1"/>
</dbReference>
<accession>A0A151SWC7</accession>
<dbReference type="AlphaFoldDB" id="A0A151SWC7"/>
<dbReference type="PANTHER" id="PTHR37984">
    <property type="entry name" value="PROTEIN CBG26694"/>
    <property type="match status" value="1"/>
</dbReference>
<dbReference type="InterPro" id="IPR001584">
    <property type="entry name" value="Integrase_cat-core"/>
</dbReference>
<dbReference type="Gramene" id="C.cajan_14099.t">
    <property type="protein sequence ID" value="C.cajan_14099.t.cds1"/>
    <property type="gene ID" value="C.cajan_14099"/>
</dbReference>
<feature type="domain" description="Integrase catalytic" evidence="1">
    <location>
        <begin position="1"/>
        <end position="150"/>
    </location>
</feature>
<evidence type="ECO:0000259" key="1">
    <source>
        <dbReference type="PROSITE" id="PS50994"/>
    </source>
</evidence>
<evidence type="ECO:0000313" key="2">
    <source>
        <dbReference type="EMBL" id="KYP59095.1"/>
    </source>
</evidence>
<name>A0A151SWC7_CAJCA</name>
<evidence type="ECO:0000313" key="3">
    <source>
        <dbReference type="Proteomes" id="UP000075243"/>
    </source>
</evidence>
<gene>
    <name evidence="2" type="ORF">KK1_014523</name>
</gene>
<organism evidence="2 3">
    <name type="scientific">Cajanus cajan</name>
    <name type="common">Pigeon pea</name>
    <name type="synonym">Cajanus indicus</name>
    <dbReference type="NCBI Taxonomy" id="3821"/>
    <lineage>
        <taxon>Eukaryota</taxon>
        <taxon>Viridiplantae</taxon>
        <taxon>Streptophyta</taxon>
        <taxon>Embryophyta</taxon>
        <taxon>Tracheophyta</taxon>
        <taxon>Spermatophyta</taxon>
        <taxon>Magnoliopsida</taxon>
        <taxon>eudicotyledons</taxon>
        <taxon>Gunneridae</taxon>
        <taxon>Pentapetalae</taxon>
        <taxon>rosids</taxon>
        <taxon>fabids</taxon>
        <taxon>Fabales</taxon>
        <taxon>Fabaceae</taxon>
        <taxon>Papilionoideae</taxon>
        <taxon>50 kb inversion clade</taxon>
        <taxon>NPAAA clade</taxon>
        <taxon>indigoferoid/millettioid clade</taxon>
        <taxon>Phaseoleae</taxon>
        <taxon>Cajanus</taxon>
    </lineage>
</organism>
<dbReference type="SUPFAM" id="SSF53098">
    <property type="entry name" value="Ribonuclease H-like"/>
    <property type="match status" value="1"/>
</dbReference>
<dbReference type="Pfam" id="PF00665">
    <property type="entry name" value="rve"/>
    <property type="match status" value="1"/>
</dbReference>
<protein>
    <submittedName>
        <fullName evidence="2">Pol polyprotein</fullName>
    </submittedName>
</protein>
<dbReference type="GO" id="GO:0015074">
    <property type="term" value="P:DNA integration"/>
    <property type="evidence" value="ECO:0007669"/>
    <property type="project" value="InterPro"/>
</dbReference>
<dbReference type="PROSITE" id="PS50994">
    <property type="entry name" value="INTEGRASE"/>
    <property type="match status" value="1"/>
</dbReference>
<dbReference type="InterPro" id="IPR036397">
    <property type="entry name" value="RNaseH_sf"/>
</dbReference>
<reference evidence="2 3" key="1">
    <citation type="journal article" date="2012" name="Nat. Biotechnol.">
        <title>Draft genome sequence of pigeonpea (Cajanus cajan), an orphan legume crop of resource-poor farmers.</title>
        <authorList>
            <person name="Varshney R.K."/>
            <person name="Chen W."/>
            <person name="Li Y."/>
            <person name="Bharti A.K."/>
            <person name="Saxena R.K."/>
            <person name="Schlueter J.A."/>
            <person name="Donoghue M.T."/>
            <person name="Azam S."/>
            <person name="Fan G."/>
            <person name="Whaley A.M."/>
            <person name="Farmer A.D."/>
            <person name="Sheridan J."/>
            <person name="Iwata A."/>
            <person name="Tuteja R."/>
            <person name="Penmetsa R.V."/>
            <person name="Wu W."/>
            <person name="Upadhyaya H.D."/>
            <person name="Yang S.P."/>
            <person name="Shah T."/>
            <person name="Saxena K.B."/>
            <person name="Michael T."/>
            <person name="McCombie W.R."/>
            <person name="Yang B."/>
            <person name="Zhang G."/>
            <person name="Yang H."/>
            <person name="Wang J."/>
            <person name="Spillane C."/>
            <person name="Cook D.R."/>
            <person name="May G.D."/>
            <person name="Xu X."/>
            <person name="Jackson S.A."/>
        </authorList>
    </citation>
    <scope>NUCLEOTIDE SEQUENCE [LARGE SCALE GENOMIC DNA]</scope>
    <source>
        <strain evidence="3">cv. Asha</strain>
    </source>
</reference>
<sequence length="178" mass="21045">MDILNPFLMTKGQLKFLIVAVDLFTKWIEVEPLTTISEPNIQRFTWKNILTRFGIPYAIITDNGLYFTNKRFNKFLMNLNIKHKTTSVEHPQSNRKTELANKVILSELKKRLGLAKGAWVEQLPKILWAYRCTPKSSMKEAPFRLTFGNNEMILIEIGEPLYRRVYFHEKDNYKKIYK</sequence>
<dbReference type="InterPro" id="IPR050951">
    <property type="entry name" value="Retrovirus_Pol_polyprotein"/>
</dbReference>
<proteinExistence type="predicted"/>
<dbReference type="InterPro" id="IPR012337">
    <property type="entry name" value="RNaseH-like_sf"/>
</dbReference>
<dbReference type="EMBL" id="CM003612">
    <property type="protein sequence ID" value="KYP59095.1"/>
    <property type="molecule type" value="Genomic_DNA"/>
</dbReference>
<keyword evidence="3" id="KW-1185">Reference proteome</keyword>
<dbReference type="Proteomes" id="UP000075243">
    <property type="component" value="Chromosome 10"/>
</dbReference>